<comment type="caution">
    <text evidence="1">The sequence shown here is derived from an EMBL/GenBank/DDBJ whole genome shotgun (WGS) entry which is preliminary data.</text>
</comment>
<protein>
    <submittedName>
        <fullName evidence="1">Uncharacterized protein</fullName>
    </submittedName>
</protein>
<evidence type="ECO:0000313" key="2">
    <source>
        <dbReference type="Proteomes" id="UP000593566"/>
    </source>
</evidence>
<dbReference type="GeneID" id="59330786"/>
<name>A0A8H6CDL8_9LECA</name>
<dbReference type="AlphaFoldDB" id="A0A8H6CDL8"/>
<dbReference type="EMBL" id="JACCJB010000014">
    <property type="protein sequence ID" value="KAF6221517.1"/>
    <property type="molecule type" value="Genomic_DNA"/>
</dbReference>
<evidence type="ECO:0000313" key="1">
    <source>
        <dbReference type="EMBL" id="KAF6221517.1"/>
    </source>
</evidence>
<dbReference type="RefSeq" id="XP_037150952.1">
    <property type="nucleotide sequence ID" value="XM_037293299.1"/>
</dbReference>
<organism evidence="1 2">
    <name type="scientific">Letharia lupina</name>
    <dbReference type="NCBI Taxonomy" id="560253"/>
    <lineage>
        <taxon>Eukaryota</taxon>
        <taxon>Fungi</taxon>
        <taxon>Dikarya</taxon>
        <taxon>Ascomycota</taxon>
        <taxon>Pezizomycotina</taxon>
        <taxon>Lecanoromycetes</taxon>
        <taxon>OSLEUM clade</taxon>
        <taxon>Lecanoromycetidae</taxon>
        <taxon>Lecanorales</taxon>
        <taxon>Lecanorineae</taxon>
        <taxon>Parmeliaceae</taxon>
        <taxon>Letharia</taxon>
    </lineage>
</organism>
<accession>A0A8H6CDL8</accession>
<sequence>MKLSIRHLLASPKETSIPILLVSSGYWYGSNMQSLINQNMVCPLALSRESSASDSMSTSPASLSRHLTEPYYKETPYSDNKNASLTASLWHDIDIDSGVITLSDDYVASKGLLPAQRFPWDATKGIYIVHGYHNLHCLVTPPPFLSLDLADHQIALTDHRKSSTSP</sequence>
<gene>
    <name evidence="1" type="ORF">HO133_002373</name>
</gene>
<dbReference type="Proteomes" id="UP000593566">
    <property type="component" value="Unassembled WGS sequence"/>
</dbReference>
<proteinExistence type="predicted"/>
<keyword evidence="2" id="KW-1185">Reference proteome</keyword>
<reference evidence="1 2" key="1">
    <citation type="journal article" date="2020" name="Genomics">
        <title>Complete, high-quality genomes from long-read metagenomic sequencing of two wolf lichen thalli reveals enigmatic genome architecture.</title>
        <authorList>
            <person name="McKenzie S.K."/>
            <person name="Walston R.F."/>
            <person name="Allen J.L."/>
        </authorList>
    </citation>
    <scope>NUCLEOTIDE SEQUENCE [LARGE SCALE GENOMIC DNA]</scope>
    <source>
        <strain evidence="1">WasteWater1</strain>
    </source>
</reference>